<feature type="compositionally biased region" description="Acidic residues" evidence="1">
    <location>
        <begin position="904"/>
        <end position="921"/>
    </location>
</feature>
<comment type="caution">
    <text evidence="2">The sequence shown here is derived from an EMBL/GenBank/DDBJ whole genome shotgun (WGS) entry which is preliminary data.</text>
</comment>
<feature type="compositionally biased region" description="Low complexity" evidence="1">
    <location>
        <begin position="212"/>
        <end position="224"/>
    </location>
</feature>
<feature type="region of interest" description="Disordered" evidence="1">
    <location>
        <begin position="252"/>
        <end position="275"/>
    </location>
</feature>
<feature type="compositionally biased region" description="Pro residues" evidence="1">
    <location>
        <begin position="264"/>
        <end position="273"/>
    </location>
</feature>
<feature type="region of interest" description="Disordered" evidence="1">
    <location>
        <begin position="870"/>
        <end position="927"/>
    </location>
</feature>
<dbReference type="OrthoDB" id="5326588at2759"/>
<name>A0A8H8RG27_9HELO</name>
<evidence type="ECO:0000256" key="1">
    <source>
        <dbReference type="SAM" id="MobiDB-lite"/>
    </source>
</evidence>
<gene>
    <name evidence="2" type="ORF">LSUB1_G006933</name>
</gene>
<reference evidence="2 3" key="1">
    <citation type="submission" date="2018-05" db="EMBL/GenBank/DDBJ databases">
        <title>Genome sequencing and assembly of the regulated plant pathogen Lachnellula willkommii and related sister species for the development of diagnostic species identification markers.</title>
        <authorList>
            <person name="Giroux E."/>
            <person name="Bilodeau G."/>
        </authorList>
    </citation>
    <scope>NUCLEOTIDE SEQUENCE [LARGE SCALE GENOMIC DNA]</scope>
    <source>
        <strain evidence="2 3">CBS 197.66</strain>
    </source>
</reference>
<proteinExistence type="predicted"/>
<dbReference type="EMBL" id="QGMJ01000777">
    <property type="protein sequence ID" value="TVY33578.1"/>
    <property type="molecule type" value="Genomic_DNA"/>
</dbReference>
<evidence type="ECO:0000313" key="3">
    <source>
        <dbReference type="Proteomes" id="UP000462212"/>
    </source>
</evidence>
<accession>A0A8H8RG27</accession>
<feature type="region of interest" description="Disordered" evidence="1">
    <location>
        <begin position="202"/>
        <end position="224"/>
    </location>
</feature>
<protein>
    <submittedName>
        <fullName evidence="2">Uncharacterized protein</fullName>
    </submittedName>
</protein>
<feature type="compositionally biased region" description="Acidic residues" evidence="1">
    <location>
        <begin position="870"/>
        <end position="880"/>
    </location>
</feature>
<dbReference type="Proteomes" id="UP000462212">
    <property type="component" value="Unassembled WGS sequence"/>
</dbReference>
<evidence type="ECO:0000313" key="2">
    <source>
        <dbReference type="EMBL" id="TVY33578.1"/>
    </source>
</evidence>
<keyword evidence="3" id="KW-1185">Reference proteome</keyword>
<organism evidence="2 3">
    <name type="scientific">Lachnellula subtilissima</name>
    <dbReference type="NCBI Taxonomy" id="602034"/>
    <lineage>
        <taxon>Eukaryota</taxon>
        <taxon>Fungi</taxon>
        <taxon>Dikarya</taxon>
        <taxon>Ascomycota</taxon>
        <taxon>Pezizomycotina</taxon>
        <taxon>Leotiomycetes</taxon>
        <taxon>Helotiales</taxon>
        <taxon>Lachnaceae</taxon>
        <taxon>Lachnellula</taxon>
    </lineage>
</organism>
<sequence length="1303" mass="150200">METISQCRALNVSDEKRCEETATSVNGMFCGFHSKQCQGLYRGYKTRNEKLDRLNASPPEFLAESSVALSAQDFEDVESKEVLYKHEQWFKWVRECQNEEEESREKEQQKIKKEAALFKRHWKAAQHRMRDFKAKEDMKRQDTYLEKVYKESLAEQETEDEDSDDMDWDPIEYVLEDYRGNFVDLIKHFLWMSVMEDGNDANEKEDVEMSNASASASTTSPAKISTPAIEPKVIAPKKMVAAPTKKAKAKALKNKAVGKAPVNDTPPPKPQPVQEPVLDKDLIETQAEMHSRLKHGSEYNHGKIAGVMVAGTMENPIMQTKTITFSEDEIQQLLAQVSEIKYLLFCRLLLGHAPLLPAALRANTVDEFLADEEVSTSALRDICLKMERPGLQEIRDACADLFRSDEEEDEDEIIKARTADGAHEDSENADILKKKIWKAKKRAGALPEKWISERQKAKQGLSSMFPPEGNGAIDFGHSNAGDEPSKKIRVKICGRYIWNYPSDKAMNRGGWLQFCILAKDSRLHDAVALCRHWDEFFELNILASWQYFPAANWAEWVGSRYRQQMLQLGFIMYFESTSPDAMDLTVRHQTSGRGQNRRSHAHFEARNFICAHIKRDDQVSRRLVQYLAMQTHEILVLVRDAESGKLLITPPEDERWLLREKSGLGRAVRNEWNVIKSIGPQFFDEMDRRREWHFSFNEYYDVYVWDVAAGECFPHLYNIVQNTIIKAHRCRSGVDLYRPAESILRTLYHDEETHRPREIQPEDKGKVQSIWEGLNSEGTKFVFTEVEEKNSRLLAHQNGGSLTNLPQLQHAGPHRNLFYNDTDALEDAILFPEELSPAGLNPLEIGRIEPIRKWEDDGFSLVRFVEGMDLVDSDEEEMETPMDKEAGLTDGESSEDSSIASSEAWDDLDDDDERDEIDEDSSPNATMRKLFRVMQKNPNPSRAVAEDPAGIKAEFMSFLDREKARSKSHILRYRTKTNNYIVFKEVWHNADLEPHAQVHYKQMLEMTKKPKQSHRLNHTFLLPRLLDSKKGQKFKDSPLFNQVERAKHPPTCRSHVSNKYLPNEFFDELDAYGMSMKPEEDILDTFPTDWDKTVRPIIARLYKSGVLRTRPDPYFAGQATSNTSPNRETPDLFIDYRVQIPTVTMPPGVQDPYGVPSFRAFASNFTEKHPSARFSILTLWSAPHFYPLMIGPHNHDATAFRDLIGRRFIWMFVPKDMPCSEWSIHASARNRILPWNTFFGRKVVVKRDKFLVMGETEEECRRLTVACAFAIQMRPWRWEVDLWKSFVGVDAGFVDGLDDAWLD</sequence>